<dbReference type="PANTHER" id="PTHR46796">
    <property type="entry name" value="HTH-TYPE TRANSCRIPTIONAL ACTIVATOR RHAS-RELATED"/>
    <property type="match status" value="1"/>
</dbReference>
<evidence type="ECO:0000313" key="6">
    <source>
        <dbReference type="EMBL" id="GFG93305.1"/>
    </source>
</evidence>
<comment type="caution">
    <text evidence="6">The sequence shown here is derived from an EMBL/GenBank/DDBJ whole genome shotgun (WGS) entry which is preliminary data.</text>
</comment>
<dbReference type="AlphaFoldDB" id="A0A7I9YXD9"/>
<dbReference type="SMART" id="SM00342">
    <property type="entry name" value="HTH_ARAC"/>
    <property type="match status" value="1"/>
</dbReference>
<feature type="domain" description="HTH araC/xylS-type" evidence="5">
    <location>
        <begin position="244"/>
        <end position="345"/>
    </location>
</feature>
<dbReference type="GO" id="GO:0043565">
    <property type="term" value="F:sequence-specific DNA binding"/>
    <property type="evidence" value="ECO:0007669"/>
    <property type="project" value="InterPro"/>
</dbReference>
<evidence type="ECO:0000256" key="3">
    <source>
        <dbReference type="ARBA" id="ARBA00023163"/>
    </source>
</evidence>
<dbReference type="InterPro" id="IPR009057">
    <property type="entry name" value="Homeodomain-like_sf"/>
</dbReference>
<dbReference type="GO" id="GO:0003700">
    <property type="term" value="F:DNA-binding transcription factor activity"/>
    <property type="evidence" value="ECO:0007669"/>
    <property type="project" value="InterPro"/>
</dbReference>
<dbReference type="PANTHER" id="PTHR46796:SF12">
    <property type="entry name" value="HTH-TYPE DNA-BINDING TRANSCRIPTIONAL ACTIVATOR EUTR"/>
    <property type="match status" value="1"/>
</dbReference>
<dbReference type="SUPFAM" id="SSF46689">
    <property type="entry name" value="Homeodomain-like"/>
    <property type="match status" value="2"/>
</dbReference>
<keyword evidence="1" id="KW-0805">Transcription regulation</keyword>
<dbReference type="PROSITE" id="PS01124">
    <property type="entry name" value="HTH_ARAC_FAMILY_2"/>
    <property type="match status" value="1"/>
</dbReference>
<organism evidence="6 7">
    <name type="scientific">Mycobacterium bourgelatii</name>
    <dbReference type="NCBI Taxonomy" id="1273442"/>
    <lineage>
        <taxon>Bacteria</taxon>
        <taxon>Bacillati</taxon>
        <taxon>Actinomycetota</taxon>
        <taxon>Actinomycetes</taxon>
        <taxon>Mycobacteriales</taxon>
        <taxon>Mycobacteriaceae</taxon>
        <taxon>Mycobacterium</taxon>
    </lineage>
</organism>
<sequence length="345" mass="37427">MSPSARTSAKRASEVNGAVHEGGQPGLGLAEMRGLPAIRHRQFHTIDPDTAQRFFANAYTPSWQISGLAKGDAVTHRRCEAGLLTVDDVRIEGRMTCEVETDDAIVAIRPRGGSLVVGEKPVTDVVLVASNMPGLLEVRNARFQVVSASVKLLRKVAAQNNTPLPQQIQFLSPQPRSGASVHTLNDALDYVSNAYSAADTANRPLVVAAAAQLLTAALLDTFPSNLTNVPQEHNGKGPVPPAFKEAMAFIQRHAGHGIGVNDIAAAVNLTPRAVQYLFRQQLETTPTEYLRRVRLQRAHHDLVRGDQASTTVTEIAQRWGFAHTGRFAVLYRQTYGQSPHTTLTE</sequence>
<evidence type="ECO:0000313" key="7">
    <source>
        <dbReference type="Proteomes" id="UP000465360"/>
    </source>
</evidence>
<keyword evidence="3" id="KW-0804">Transcription</keyword>
<dbReference type="InterPro" id="IPR018060">
    <property type="entry name" value="HTH_AraC"/>
</dbReference>
<proteinExistence type="predicted"/>
<dbReference type="InterPro" id="IPR018062">
    <property type="entry name" value="HTH_AraC-typ_CS"/>
</dbReference>
<evidence type="ECO:0000256" key="4">
    <source>
        <dbReference type="SAM" id="MobiDB-lite"/>
    </source>
</evidence>
<dbReference type="Gene3D" id="1.10.10.60">
    <property type="entry name" value="Homeodomain-like"/>
    <property type="match status" value="1"/>
</dbReference>
<name>A0A7I9YXD9_MYCBU</name>
<accession>A0A7I9YXD9</accession>
<keyword evidence="7" id="KW-1185">Reference proteome</keyword>
<evidence type="ECO:0000259" key="5">
    <source>
        <dbReference type="PROSITE" id="PS01124"/>
    </source>
</evidence>
<feature type="region of interest" description="Disordered" evidence="4">
    <location>
        <begin position="1"/>
        <end position="27"/>
    </location>
</feature>
<reference evidence="6 7" key="1">
    <citation type="journal article" date="2019" name="Emerg. Microbes Infect.">
        <title>Comprehensive subspecies identification of 175 nontuberculous mycobacteria species based on 7547 genomic profiles.</title>
        <authorList>
            <person name="Matsumoto Y."/>
            <person name="Kinjo T."/>
            <person name="Motooka D."/>
            <person name="Nabeya D."/>
            <person name="Jung N."/>
            <person name="Uechi K."/>
            <person name="Horii T."/>
            <person name="Iida T."/>
            <person name="Fujita J."/>
            <person name="Nakamura S."/>
        </authorList>
    </citation>
    <scope>NUCLEOTIDE SEQUENCE [LARGE SCALE GENOMIC DNA]</scope>
    <source>
        <strain evidence="6 7">JCM 30725</strain>
    </source>
</reference>
<dbReference type="Pfam" id="PF12833">
    <property type="entry name" value="HTH_18"/>
    <property type="match status" value="1"/>
</dbReference>
<dbReference type="Proteomes" id="UP000465360">
    <property type="component" value="Unassembled WGS sequence"/>
</dbReference>
<dbReference type="PROSITE" id="PS00041">
    <property type="entry name" value="HTH_ARAC_FAMILY_1"/>
    <property type="match status" value="1"/>
</dbReference>
<keyword evidence="2" id="KW-0238">DNA-binding</keyword>
<dbReference type="InterPro" id="IPR050204">
    <property type="entry name" value="AraC_XylS_family_regulators"/>
</dbReference>
<evidence type="ECO:0000256" key="1">
    <source>
        <dbReference type="ARBA" id="ARBA00023015"/>
    </source>
</evidence>
<evidence type="ECO:0000256" key="2">
    <source>
        <dbReference type="ARBA" id="ARBA00023125"/>
    </source>
</evidence>
<gene>
    <name evidence="6" type="ORF">MBOU_53470</name>
</gene>
<dbReference type="EMBL" id="BLKZ01000002">
    <property type="protein sequence ID" value="GFG93305.1"/>
    <property type="molecule type" value="Genomic_DNA"/>
</dbReference>
<protein>
    <recommendedName>
        <fullName evidence="5">HTH araC/xylS-type domain-containing protein</fullName>
    </recommendedName>
</protein>